<dbReference type="Gene3D" id="1.10.3230.10">
    <property type="entry name" value="YqbG-like"/>
    <property type="match status" value="1"/>
</dbReference>
<proteinExistence type="predicted"/>
<dbReference type="STRING" id="1714016.BA724_03145"/>
<comment type="caution">
    <text evidence="1">The sequence shown here is derived from an EMBL/GenBank/DDBJ whole genome shotgun (WGS) entry which is preliminary data.</text>
</comment>
<organism evidence="1 2">
    <name type="scientific">Domibacillus iocasae</name>
    <dbReference type="NCBI Taxonomy" id="1714016"/>
    <lineage>
        <taxon>Bacteria</taxon>
        <taxon>Bacillati</taxon>
        <taxon>Bacillota</taxon>
        <taxon>Bacilli</taxon>
        <taxon>Bacillales</taxon>
        <taxon>Bacillaceae</taxon>
        <taxon>Domibacillus</taxon>
    </lineage>
</organism>
<evidence type="ECO:0000313" key="1">
    <source>
        <dbReference type="EMBL" id="OES45815.1"/>
    </source>
</evidence>
<evidence type="ECO:0008006" key="3">
    <source>
        <dbReference type="Google" id="ProtNLM"/>
    </source>
</evidence>
<dbReference type="Proteomes" id="UP000095658">
    <property type="component" value="Unassembled WGS sequence"/>
</dbReference>
<name>A0A1E7DS29_9BACI</name>
<evidence type="ECO:0000313" key="2">
    <source>
        <dbReference type="Proteomes" id="UP000095658"/>
    </source>
</evidence>
<accession>A0A1E7DS29</accession>
<dbReference type="OrthoDB" id="2680636at2"/>
<dbReference type="RefSeq" id="WP_069937812.1">
    <property type="nucleotide sequence ID" value="NZ_MAMP01000012.1"/>
</dbReference>
<keyword evidence="2" id="KW-1185">Reference proteome</keyword>
<reference evidence="1 2" key="1">
    <citation type="submission" date="2016-06" db="EMBL/GenBank/DDBJ databases">
        <title>Domibacillus iocasae genome sequencing.</title>
        <authorList>
            <person name="Verma A."/>
            <person name="Pal Y."/>
            <person name="Ojha A.K."/>
            <person name="Krishnamurthi S."/>
        </authorList>
    </citation>
    <scope>NUCLEOTIDE SEQUENCE [LARGE SCALE GENOMIC DNA]</scope>
    <source>
        <strain evidence="1 2">DSM 29979</strain>
    </source>
</reference>
<dbReference type="InterPro" id="IPR013514">
    <property type="entry name" value="DUF3199_YqbG"/>
</dbReference>
<dbReference type="EMBL" id="MAMP01000012">
    <property type="protein sequence ID" value="OES45815.1"/>
    <property type="molecule type" value="Genomic_DNA"/>
</dbReference>
<dbReference type="Pfam" id="PF11436">
    <property type="entry name" value="DUF3199"/>
    <property type="match status" value="1"/>
</dbReference>
<gene>
    <name evidence="1" type="ORF">BA724_03145</name>
</gene>
<sequence>MLITTAELIAYTVFDEVKERPDALLKQDILEAEVEVKGIVGHDFSGADYQPLPDEVKLAIKKMAQYYALVNSDESLTKGIKSEKIGDYSYTVSDTSGTSKPDVSGLLKAFILPDEATATGNARFRMRAL</sequence>
<dbReference type="InterPro" id="IPR036558">
    <property type="entry name" value="YqbG-like_sf"/>
</dbReference>
<protein>
    <recommendedName>
        <fullName evidence="3">DUF3199 domain-containing protein</fullName>
    </recommendedName>
</protein>
<dbReference type="SUPFAM" id="SSF116915">
    <property type="entry name" value="Hypothetical protein YqbG"/>
    <property type="match status" value="1"/>
</dbReference>
<dbReference type="CDD" id="cd08053">
    <property type="entry name" value="Yqbg"/>
    <property type="match status" value="1"/>
</dbReference>
<dbReference type="AlphaFoldDB" id="A0A1E7DS29"/>